<reference evidence="6" key="1">
    <citation type="book" date="2010" name="EXTREMOPHILES" publisher="0:0-0">
        <title>Complete genome sequences of ten hyperthermophilic archaea reveal their metabolic capabilities and possible ecological roles.</title>
        <editorList>
            <person name="?"/>
        </editorList>
        <authorList>
            <person name="Ravin N.V."/>
            <person name="Mardanov A.V."/>
            <person name="Bonch-Osmolovskaya E.A."/>
            <person name="Skryabin K.G."/>
        </authorList>
    </citation>
    <scope>NUCLEOTIDE SEQUENCE [LARGE SCALE GENOMIC DNA]</scope>
    <source>
        <strain evidence="6">1505</strain>
    </source>
</reference>
<evidence type="ECO:0000256" key="1">
    <source>
        <dbReference type="ARBA" id="ARBA00001947"/>
    </source>
</evidence>
<proteinExistence type="predicted"/>
<keyword evidence="2" id="KW-0479">Metal-binding</keyword>
<gene>
    <name evidence="5" type="ORF">TCARB_0193</name>
</gene>
<dbReference type="STRING" id="697581.TCARB_0193"/>
<keyword evidence="4" id="KW-0862">Zinc</keyword>
<dbReference type="KEGG" id="tcb:TCARB_0193"/>
<evidence type="ECO:0000256" key="3">
    <source>
        <dbReference type="ARBA" id="ARBA00022801"/>
    </source>
</evidence>
<organism evidence="5 6">
    <name type="scientific">Thermofilum adornatum 1505</name>
    <dbReference type="NCBI Taxonomy" id="697581"/>
    <lineage>
        <taxon>Archaea</taxon>
        <taxon>Thermoproteota</taxon>
        <taxon>Thermoprotei</taxon>
        <taxon>Thermofilales</taxon>
        <taxon>Thermofilaceae</taxon>
        <taxon>Thermofilum</taxon>
    </lineage>
</organism>
<evidence type="ECO:0000256" key="4">
    <source>
        <dbReference type="ARBA" id="ARBA00022833"/>
    </source>
</evidence>
<protein>
    <submittedName>
        <fullName evidence="5">Creatinine amidohydrolase</fullName>
        <ecNumber evidence="5">3.5.2.10</ecNumber>
    </submittedName>
</protein>
<dbReference type="PANTHER" id="PTHR35005">
    <property type="entry name" value="3-DEHYDRO-SCYLLO-INOSOSE HYDROLASE"/>
    <property type="match status" value="1"/>
</dbReference>
<dbReference type="EC" id="3.5.2.10" evidence="5"/>
<dbReference type="GO" id="GO:0047789">
    <property type="term" value="F:creatininase activity"/>
    <property type="evidence" value="ECO:0007669"/>
    <property type="project" value="UniProtKB-EC"/>
</dbReference>
<dbReference type="GeneID" id="16573771"/>
<dbReference type="GeneID" id="25405653"/>
<dbReference type="GO" id="GO:0009231">
    <property type="term" value="P:riboflavin biosynthetic process"/>
    <property type="evidence" value="ECO:0007669"/>
    <property type="project" value="TreeGrafter"/>
</dbReference>
<dbReference type="EMBL" id="CP007493">
    <property type="protein sequence ID" value="AJB41269.1"/>
    <property type="molecule type" value="Genomic_DNA"/>
</dbReference>
<dbReference type="Gene3D" id="3.40.50.10310">
    <property type="entry name" value="Creatininase"/>
    <property type="match status" value="1"/>
</dbReference>
<dbReference type="Pfam" id="PF02633">
    <property type="entry name" value="Creatininase"/>
    <property type="match status" value="1"/>
</dbReference>
<dbReference type="RefSeq" id="WP_020962776.1">
    <property type="nucleotide sequence ID" value="NZ_CP007493.1"/>
</dbReference>
<dbReference type="NCBIfam" id="NF041098">
    <property type="entry name" value="diketo_inos_hlase_IolN"/>
    <property type="match status" value="1"/>
</dbReference>
<dbReference type="InterPro" id="IPR024087">
    <property type="entry name" value="Creatininase-like_sf"/>
</dbReference>
<comment type="cofactor">
    <cofactor evidence="1">
        <name>Zn(2+)</name>
        <dbReference type="ChEBI" id="CHEBI:29105"/>
    </cofactor>
</comment>
<dbReference type="PANTHER" id="PTHR35005:SF1">
    <property type="entry name" value="2-AMINO-5-FORMYLAMINO-6-RIBOSYLAMINOPYRIMIDIN-4(3H)-ONE 5'-MONOPHOSPHATE DEFORMYLASE"/>
    <property type="match status" value="1"/>
</dbReference>
<evidence type="ECO:0000256" key="2">
    <source>
        <dbReference type="ARBA" id="ARBA00022723"/>
    </source>
</evidence>
<dbReference type="AlphaFoldDB" id="A0A3G1A4D3"/>
<dbReference type="SUPFAM" id="SSF102215">
    <property type="entry name" value="Creatininase"/>
    <property type="match status" value="1"/>
</dbReference>
<dbReference type="Proteomes" id="UP000266720">
    <property type="component" value="Chromosome"/>
</dbReference>
<sequence>MVEYEARFSKPYYNKFGEKIYLDQMTMAELLERVKKNDIILVPCGSTESHGLGQATGEDTIIGSYIAERIAFETGITVAPPIFYGSHPSHHYGMPGTIPVKKEAYIDYVTSVVKWLSNAGFKKIILFNSHGQEYVLPIVKDKAIIEEGVKALILVTSWWAWVRDILRQGTELKPGLVLETPFIHADELEASVLWYVAPKLVDPAKLKESDAEKMVGVIPDKWADKAGNVYGRPFGWYDISAYMEIHYYPKGSVGFPSKASREKGEVVVETAIQRITEFIEWLHKTYPPGVVPQVWPNPGDFKY</sequence>
<evidence type="ECO:0000313" key="5">
    <source>
        <dbReference type="EMBL" id="AJB41269.1"/>
    </source>
</evidence>
<name>A0A3G1A4D3_9CREN</name>
<dbReference type="InterPro" id="IPR049842">
    <property type="entry name" value="Diketo_inos_hlase_IolN"/>
</dbReference>
<dbReference type="GO" id="GO:0046872">
    <property type="term" value="F:metal ion binding"/>
    <property type="evidence" value="ECO:0007669"/>
    <property type="project" value="UniProtKB-KW"/>
</dbReference>
<dbReference type="InterPro" id="IPR003785">
    <property type="entry name" value="Creatininase/forma_Hydrolase"/>
</dbReference>
<evidence type="ECO:0000313" key="6">
    <source>
        <dbReference type="Proteomes" id="UP000266720"/>
    </source>
</evidence>
<dbReference type="GO" id="GO:0016811">
    <property type="term" value="F:hydrolase activity, acting on carbon-nitrogen (but not peptide) bonds, in linear amides"/>
    <property type="evidence" value="ECO:0007669"/>
    <property type="project" value="TreeGrafter"/>
</dbReference>
<accession>A0A3G1A4D3</accession>
<keyword evidence="3 5" id="KW-0378">Hydrolase</keyword>